<dbReference type="AlphaFoldDB" id="A0A1H6F7D6"/>
<dbReference type="InterPro" id="IPR001680">
    <property type="entry name" value="WD40_rpt"/>
</dbReference>
<feature type="repeat" description="WD" evidence="3">
    <location>
        <begin position="63"/>
        <end position="103"/>
    </location>
</feature>
<dbReference type="PROSITE" id="PS50082">
    <property type="entry name" value="WD_REPEATS_2"/>
    <property type="match status" value="3"/>
</dbReference>
<name>A0A1H6F7D6_9GAMM</name>
<dbReference type="InterPro" id="IPR036322">
    <property type="entry name" value="WD40_repeat_dom_sf"/>
</dbReference>
<dbReference type="Proteomes" id="UP000236724">
    <property type="component" value="Unassembled WGS sequence"/>
</dbReference>
<dbReference type="PANTHER" id="PTHR22847">
    <property type="entry name" value="WD40 REPEAT PROTEIN"/>
    <property type="match status" value="1"/>
</dbReference>
<dbReference type="InterPro" id="IPR020472">
    <property type="entry name" value="WD40_PAC1"/>
</dbReference>
<evidence type="ECO:0000256" key="2">
    <source>
        <dbReference type="ARBA" id="ARBA00022737"/>
    </source>
</evidence>
<dbReference type="EMBL" id="FMSV02000429">
    <property type="protein sequence ID" value="SEH06047.1"/>
    <property type="molecule type" value="Genomic_DNA"/>
</dbReference>
<gene>
    <name evidence="4" type="ORF">MBHS_01902</name>
</gene>
<keyword evidence="1 3" id="KW-0853">WD repeat</keyword>
<feature type="repeat" description="WD" evidence="3">
    <location>
        <begin position="1"/>
        <end position="23"/>
    </location>
</feature>
<protein>
    <submittedName>
        <fullName evidence="4">WD domain, G-beta repeat</fullName>
    </submittedName>
</protein>
<evidence type="ECO:0000256" key="1">
    <source>
        <dbReference type="ARBA" id="ARBA00022574"/>
    </source>
</evidence>
<accession>A0A1H6F7D6</accession>
<dbReference type="SMART" id="SM00320">
    <property type="entry name" value="WD40"/>
    <property type="match status" value="2"/>
</dbReference>
<dbReference type="InterPro" id="IPR015943">
    <property type="entry name" value="WD40/YVTN_repeat-like_dom_sf"/>
</dbReference>
<evidence type="ECO:0000313" key="4">
    <source>
        <dbReference type="EMBL" id="SEH06047.1"/>
    </source>
</evidence>
<proteinExistence type="predicted"/>
<evidence type="ECO:0000313" key="5">
    <source>
        <dbReference type="Proteomes" id="UP000236724"/>
    </source>
</evidence>
<organism evidence="4 5">
    <name type="scientific">Candidatus Venteria ishoeyi</name>
    <dbReference type="NCBI Taxonomy" id="1899563"/>
    <lineage>
        <taxon>Bacteria</taxon>
        <taxon>Pseudomonadati</taxon>
        <taxon>Pseudomonadota</taxon>
        <taxon>Gammaproteobacteria</taxon>
        <taxon>Thiotrichales</taxon>
        <taxon>Thiotrichaceae</taxon>
        <taxon>Venteria</taxon>
    </lineage>
</organism>
<keyword evidence="2" id="KW-0677">Repeat</keyword>
<evidence type="ECO:0000256" key="3">
    <source>
        <dbReference type="PROSITE-ProRule" id="PRU00221"/>
    </source>
</evidence>
<dbReference type="Gene3D" id="2.130.10.10">
    <property type="entry name" value="YVTN repeat-like/Quinoprotein amine dehydrogenase"/>
    <property type="match status" value="1"/>
</dbReference>
<dbReference type="PANTHER" id="PTHR22847:SF637">
    <property type="entry name" value="WD REPEAT DOMAIN 5B"/>
    <property type="match status" value="1"/>
</dbReference>
<dbReference type="PROSITE" id="PS00678">
    <property type="entry name" value="WD_REPEATS_1"/>
    <property type="match status" value="3"/>
</dbReference>
<dbReference type="Pfam" id="PF00400">
    <property type="entry name" value="WD40"/>
    <property type="match status" value="3"/>
</dbReference>
<dbReference type="InterPro" id="IPR019775">
    <property type="entry name" value="WD40_repeat_CS"/>
</dbReference>
<keyword evidence="5" id="KW-1185">Reference proteome</keyword>
<dbReference type="SUPFAM" id="SSF50978">
    <property type="entry name" value="WD40 repeat-like"/>
    <property type="match status" value="1"/>
</dbReference>
<reference evidence="4 5" key="1">
    <citation type="submission" date="2016-10" db="EMBL/GenBank/DDBJ databases">
        <authorList>
            <person name="de Groot N.N."/>
        </authorList>
    </citation>
    <scope>NUCLEOTIDE SEQUENCE [LARGE SCALE GENOMIC DNA]</scope>
    <source>
        <strain evidence="4">MBHS1</strain>
    </source>
</reference>
<dbReference type="PROSITE" id="PS50294">
    <property type="entry name" value="WD_REPEATS_REGION"/>
    <property type="match status" value="3"/>
</dbReference>
<dbReference type="PRINTS" id="PR00320">
    <property type="entry name" value="GPROTEINBRPT"/>
</dbReference>
<feature type="repeat" description="WD" evidence="3">
    <location>
        <begin position="23"/>
        <end position="63"/>
    </location>
</feature>
<sequence>MASGSDDGTVKLWDVKSGALKQTLQAQSRVWSVAFDAQGLLASGSRDGTVKLWDVKSGALKQTLQAQSPINSVAFDAQGLLASGSYDGTVKLWDVTQEQAGKDSRKYKLSSTLWGRGGALGESGCQWQCLGRRSWGFFTQG</sequence>